<name>A0A383R7P0_PAEAL</name>
<dbReference type="PIRSF" id="PIRSF006444">
    <property type="entry name" value="PaaK"/>
    <property type="match status" value="1"/>
</dbReference>
<dbReference type="CDD" id="cd05913">
    <property type="entry name" value="PaaK"/>
    <property type="match status" value="1"/>
</dbReference>
<evidence type="ECO:0000259" key="11">
    <source>
        <dbReference type="Pfam" id="PF14535"/>
    </source>
</evidence>
<proteinExistence type="inferred from homology"/>
<evidence type="ECO:0000256" key="8">
    <source>
        <dbReference type="ARBA" id="ARBA00075111"/>
    </source>
</evidence>
<evidence type="ECO:0000259" key="10">
    <source>
        <dbReference type="Pfam" id="PF00501"/>
    </source>
</evidence>
<evidence type="ECO:0000256" key="2">
    <source>
        <dbReference type="ARBA" id="ARBA00022598"/>
    </source>
</evidence>
<dbReference type="UniPathway" id="UPA00930"/>
<evidence type="ECO:0000256" key="7">
    <source>
        <dbReference type="ARBA" id="ARBA00068695"/>
    </source>
</evidence>
<dbReference type="RefSeq" id="WP_138184746.1">
    <property type="nucleotide sequence ID" value="NZ_LS992241.1"/>
</dbReference>
<feature type="domain" description="AMP-dependent synthetase/ligase" evidence="10">
    <location>
        <begin position="83"/>
        <end position="286"/>
    </location>
</feature>
<dbReference type="FunFam" id="3.40.50.12780:FF:000016">
    <property type="entry name" value="Phenylacetate-coenzyme A ligase"/>
    <property type="match status" value="1"/>
</dbReference>
<feature type="domain" description="AMP-dependent ligase C-terminal" evidence="11">
    <location>
        <begin position="335"/>
        <end position="436"/>
    </location>
</feature>
<dbReference type="EMBL" id="LS992241">
    <property type="protein sequence ID" value="SYX82379.1"/>
    <property type="molecule type" value="Genomic_DNA"/>
</dbReference>
<gene>
    <name evidence="12" type="primary">paaK</name>
    <name evidence="12" type="ORF">PBLR_10801</name>
</gene>
<dbReference type="Gene3D" id="3.30.300.30">
    <property type="match status" value="1"/>
</dbReference>
<dbReference type="AlphaFoldDB" id="A0A383R7P0"/>
<evidence type="ECO:0000256" key="1">
    <source>
        <dbReference type="ARBA" id="ARBA00011245"/>
    </source>
</evidence>
<dbReference type="InterPro" id="IPR011880">
    <property type="entry name" value="PA_CoA_ligase"/>
</dbReference>
<dbReference type="Proteomes" id="UP000304148">
    <property type="component" value="Chromosome"/>
</dbReference>
<comment type="catalytic activity">
    <reaction evidence="9">
        <text>2-phenylacetate + ATP + CoA = phenylacetyl-CoA + AMP + diphosphate</text>
        <dbReference type="Rhea" id="RHEA:20956"/>
        <dbReference type="ChEBI" id="CHEBI:18401"/>
        <dbReference type="ChEBI" id="CHEBI:30616"/>
        <dbReference type="ChEBI" id="CHEBI:33019"/>
        <dbReference type="ChEBI" id="CHEBI:57287"/>
        <dbReference type="ChEBI" id="CHEBI:57390"/>
        <dbReference type="ChEBI" id="CHEBI:456215"/>
        <dbReference type="EC" id="6.2.1.30"/>
    </reaction>
</comment>
<dbReference type="InterPro" id="IPR028154">
    <property type="entry name" value="AMP-dep_Lig_C"/>
</dbReference>
<organism evidence="12 13">
    <name type="scientific">Paenibacillus alvei</name>
    <name type="common">Bacillus alvei</name>
    <dbReference type="NCBI Taxonomy" id="44250"/>
    <lineage>
        <taxon>Bacteria</taxon>
        <taxon>Bacillati</taxon>
        <taxon>Bacillota</taxon>
        <taxon>Bacilli</taxon>
        <taxon>Bacillales</taxon>
        <taxon>Paenibacillaceae</taxon>
        <taxon>Paenibacillus</taxon>
    </lineage>
</organism>
<comment type="subunit">
    <text evidence="1">Monomer.</text>
</comment>
<dbReference type="SUPFAM" id="SSF56801">
    <property type="entry name" value="Acetyl-CoA synthetase-like"/>
    <property type="match status" value="1"/>
</dbReference>
<dbReference type="Pfam" id="PF00501">
    <property type="entry name" value="AMP-binding"/>
    <property type="match status" value="1"/>
</dbReference>
<dbReference type="InterPro" id="IPR051414">
    <property type="entry name" value="Adenylate-forming_Reductase"/>
</dbReference>
<evidence type="ECO:0000256" key="6">
    <source>
        <dbReference type="ARBA" id="ARBA00066629"/>
    </source>
</evidence>
<dbReference type="PANTHER" id="PTHR43439:SF1">
    <property type="entry name" value="PHENYLACETATE-COENZYME A LIGASE"/>
    <property type="match status" value="1"/>
</dbReference>
<comment type="function">
    <text evidence="9">Catalyzes the activation of phenylacetic acid (PA) to phenylacetyl-CoA (PA-CoA).</text>
</comment>
<dbReference type="Pfam" id="PF14535">
    <property type="entry name" value="AMP-binding_C_2"/>
    <property type="match status" value="1"/>
</dbReference>
<protein>
    <recommendedName>
        <fullName evidence="7 9">Phenylacetate-coenzyme A ligase</fullName>
        <ecNumber evidence="6 9">6.2.1.30</ecNumber>
    </recommendedName>
    <alternativeName>
        <fullName evidence="8 9">Phenylacetyl-CoA ligase</fullName>
    </alternativeName>
</protein>
<comment type="similarity">
    <text evidence="5 9">Belongs to the phenylacetyl-CoA ligase family.</text>
</comment>
<evidence type="ECO:0000256" key="3">
    <source>
        <dbReference type="ARBA" id="ARBA00022741"/>
    </source>
</evidence>
<dbReference type="InterPro" id="IPR000873">
    <property type="entry name" value="AMP-dep_synth/lig_dom"/>
</dbReference>
<dbReference type="EC" id="6.2.1.30" evidence="6 9"/>
<comment type="pathway">
    <text evidence="4 9">Aromatic compound metabolism; phenylacetate degradation.</text>
</comment>
<dbReference type="InterPro" id="IPR045851">
    <property type="entry name" value="AMP-bd_C_sf"/>
</dbReference>
<evidence type="ECO:0000313" key="12">
    <source>
        <dbReference type="EMBL" id="SYX82379.1"/>
    </source>
</evidence>
<dbReference type="Gene3D" id="3.40.50.12780">
    <property type="entry name" value="N-terminal domain of ligase-like"/>
    <property type="match status" value="1"/>
</dbReference>
<evidence type="ECO:0000256" key="4">
    <source>
        <dbReference type="ARBA" id="ARBA00060591"/>
    </source>
</evidence>
<keyword evidence="3 9" id="KW-0547">Nucleotide-binding</keyword>
<dbReference type="InterPro" id="IPR042099">
    <property type="entry name" value="ANL_N_sf"/>
</dbReference>
<keyword evidence="2 9" id="KW-0436">Ligase</keyword>
<accession>A0A383R7P0</accession>
<evidence type="ECO:0000256" key="5">
    <source>
        <dbReference type="ARBA" id="ARBA00061566"/>
    </source>
</evidence>
<sequence>MIFNVEMETMPHERMRALQLERLRHAVKRAYDRVPFHRAALDRAGLDPEDIRSLEDIRRLPFMKKSDLREYYPFGLFATEMSEVVRIHGSSGTRGKPIVVGYTKQDIEAWAEIVARAICCAGGRPGDIFHNAYGYGLFTGGLGLHYGIECLGAVAVPVSGGNTPRQITLIQDFKPRGLSGTPSYILNLVEEMRKQGIDTRATSIEYGIFGAEPWSEEMRRHLEDALGIKAIDIYGLSEVLGPGIAIECQEAQDGLHIAEDHFLAEVVDGETGESLPYGQEGELVFTSLTKEAFPVIRYRTGDIASLHPGTCKCGRTTMRMSRIKGRVDDMLIIRGVNVYPTELEAVLLNFSQLAPYYQVVIERDNALDRFEIHCEITPEFWSRVGSVLESQEVAELVKEISKAIKCSLGVSVLLHVNEPDSIARSEGKAVRVVDNRKRAAAVQESEGVEAG</sequence>
<reference evidence="13" key="1">
    <citation type="submission" date="2018-08" db="EMBL/GenBank/DDBJ databases">
        <authorList>
            <person name="Chevrot R."/>
        </authorList>
    </citation>
    <scope>NUCLEOTIDE SEQUENCE [LARGE SCALE GENOMIC DNA]</scope>
</reference>
<evidence type="ECO:0000256" key="9">
    <source>
        <dbReference type="PIRNR" id="PIRNR006444"/>
    </source>
</evidence>
<evidence type="ECO:0000313" key="13">
    <source>
        <dbReference type="Proteomes" id="UP000304148"/>
    </source>
</evidence>
<dbReference type="GO" id="GO:0000166">
    <property type="term" value="F:nucleotide binding"/>
    <property type="evidence" value="ECO:0007669"/>
    <property type="project" value="UniProtKB-KW"/>
</dbReference>
<dbReference type="PANTHER" id="PTHR43439">
    <property type="entry name" value="PHENYLACETATE-COENZYME A LIGASE"/>
    <property type="match status" value="1"/>
</dbReference>
<dbReference type="GO" id="GO:0010124">
    <property type="term" value="P:phenylacetate catabolic process"/>
    <property type="evidence" value="ECO:0007669"/>
    <property type="project" value="UniProtKB-UniRule"/>
</dbReference>
<dbReference type="GO" id="GO:0047475">
    <property type="term" value="F:phenylacetate-CoA ligase activity"/>
    <property type="evidence" value="ECO:0007669"/>
    <property type="project" value="UniProtKB-EC"/>
</dbReference>